<dbReference type="Proteomes" id="UP001358417">
    <property type="component" value="Unassembled WGS sequence"/>
</dbReference>
<evidence type="ECO:0000259" key="1">
    <source>
        <dbReference type="Pfam" id="PF01979"/>
    </source>
</evidence>
<dbReference type="InterPro" id="IPR006680">
    <property type="entry name" value="Amidohydro-rel"/>
</dbReference>
<proteinExistence type="predicted"/>
<dbReference type="AlphaFoldDB" id="A0AAV9N2X5"/>
<accession>A0AAV9N2X5</accession>
<name>A0AAV9N2X5_9EURO</name>
<organism evidence="2 3">
    <name type="scientific">Exophiala bonariae</name>
    <dbReference type="NCBI Taxonomy" id="1690606"/>
    <lineage>
        <taxon>Eukaryota</taxon>
        <taxon>Fungi</taxon>
        <taxon>Dikarya</taxon>
        <taxon>Ascomycota</taxon>
        <taxon>Pezizomycotina</taxon>
        <taxon>Eurotiomycetes</taxon>
        <taxon>Chaetothyriomycetidae</taxon>
        <taxon>Chaetothyriales</taxon>
        <taxon>Herpotrichiellaceae</taxon>
        <taxon>Exophiala</taxon>
    </lineage>
</organism>
<reference evidence="2 3" key="1">
    <citation type="submission" date="2023-08" db="EMBL/GenBank/DDBJ databases">
        <title>Black Yeasts Isolated from many extreme environments.</title>
        <authorList>
            <person name="Coleine C."/>
            <person name="Stajich J.E."/>
            <person name="Selbmann L."/>
        </authorList>
    </citation>
    <scope>NUCLEOTIDE SEQUENCE [LARGE SCALE GENOMIC DNA]</scope>
    <source>
        <strain evidence="2 3">CCFEE 5792</strain>
    </source>
</reference>
<dbReference type="EMBL" id="JAVRRD010000027">
    <property type="protein sequence ID" value="KAK5047114.1"/>
    <property type="molecule type" value="Genomic_DNA"/>
</dbReference>
<dbReference type="GeneID" id="89975225"/>
<gene>
    <name evidence="2" type="ORF">LTR84_007057</name>
</gene>
<evidence type="ECO:0000313" key="2">
    <source>
        <dbReference type="EMBL" id="KAK5047114.1"/>
    </source>
</evidence>
<dbReference type="PANTHER" id="PTHR43135:SF3">
    <property type="entry name" value="ALPHA-D-RIBOSE 1-METHYLPHOSPHONATE 5-TRIPHOSPHATE DIPHOSPHATASE"/>
    <property type="match status" value="1"/>
</dbReference>
<dbReference type="RefSeq" id="XP_064702681.1">
    <property type="nucleotide sequence ID" value="XM_064850612.1"/>
</dbReference>
<dbReference type="InterPro" id="IPR051781">
    <property type="entry name" value="Metallo-dep_Hydrolase"/>
</dbReference>
<dbReference type="InterPro" id="IPR011059">
    <property type="entry name" value="Metal-dep_hydrolase_composite"/>
</dbReference>
<dbReference type="GO" id="GO:0016810">
    <property type="term" value="F:hydrolase activity, acting on carbon-nitrogen (but not peptide) bonds"/>
    <property type="evidence" value="ECO:0007669"/>
    <property type="project" value="InterPro"/>
</dbReference>
<dbReference type="PROSITE" id="PS51257">
    <property type="entry name" value="PROKAR_LIPOPROTEIN"/>
    <property type="match status" value="1"/>
</dbReference>
<dbReference type="Gene3D" id="3.20.20.140">
    <property type="entry name" value="Metal-dependent hydrolases"/>
    <property type="match status" value="1"/>
</dbReference>
<dbReference type="Pfam" id="PF01979">
    <property type="entry name" value="Amidohydro_1"/>
    <property type="match status" value="1"/>
</dbReference>
<comment type="caution">
    <text evidence="2">The sequence shown here is derived from an EMBL/GenBank/DDBJ whole genome shotgun (WGS) entry which is preliminary data.</text>
</comment>
<feature type="domain" description="Amidohydrolase-related" evidence="1">
    <location>
        <begin position="7"/>
        <end position="338"/>
    </location>
</feature>
<dbReference type="InterPro" id="IPR057744">
    <property type="entry name" value="OTAase-like"/>
</dbReference>
<dbReference type="SUPFAM" id="SSF51338">
    <property type="entry name" value="Composite domain of metallo-dependent hydrolases"/>
    <property type="match status" value="1"/>
</dbReference>
<protein>
    <recommendedName>
        <fullName evidence="1">Amidohydrolase-related domain-containing protein</fullName>
    </recommendedName>
</protein>
<dbReference type="InterPro" id="IPR032466">
    <property type="entry name" value="Metal_Hydrolase"/>
</dbReference>
<dbReference type="PANTHER" id="PTHR43135">
    <property type="entry name" value="ALPHA-D-RIBOSE 1-METHYLPHOSPHONATE 5-TRIPHOSPHATE DIPHOSPHATASE"/>
    <property type="match status" value="1"/>
</dbReference>
<keyword evidence="3" id="KW-1185">Reference proteome</keyword>
<dbReference type="CDD" id="cd01299">
    <property type="entry name" value="Met_dep_hydrolase_A"/>
    <property type="match status" value="1"/>
</dbReference>
<sequence>MYKIPRSLAGARSARDVAATLNAGFTSCRELCGFGIELSQAINEGALVGPHIYSASSFISPTAGHADAHGVPIDHFTHSNASGGSFCLADGVPECLKAVRLQLRKGAKVIKICCSGGVASEEDNPEHQQFSDEEIKAIVEEAGRAGRLVAAHCHGKSGIMAALRNGVATIEHGTYLDDEAIDLMIQKRAILVATRTIIEAGLELAKAWSPKSLAKLQVAAPVHKSAYSNAITAGVTIALGSDLGVSYQENGKGGTLLGHGRNGLELRHAVEAGMTPLQAIEAATANGPLTLGPQAPMSGQLKEGYEADFIAVSTNPLEDIEVLTDPKNITHVWKSGKLFKAPGKPITYAGLA</sequence>
<dbReference type="SUPFAM" id="SSF51556">
    <property type="entry name" value="Metallo-dependent hydrolases"/>
    <property type="match status" value="1"/>
</dbReference>
<evidence type="ECO:0000313" key="3">
    <source>
        <dbReference type="Proteomes" id="UP001358417"/>
    </source>
</evidence>